<comment type="caution">
    <text evidence="5">Lacks conserved residue(s) required for the propagation of feature annotation.</text>
</comment>
<protein>
    <recommendedName>
        <fullName evidence="5">D-alanine--D-alanyl carrier protein ligase</fullName>
        <shortName evidence="5">DCL</shortName>
        <ecNumber evidence="5">6.2.1.54</ecNumber>
    </recommendedName>
    <alternativeName>
        <fullName evidence="5">D-alanine--poly(phosphoribitol) ligase subunit 1</fullName>
    </alternativeName>
    <alternativeName>
        <fullName evidence="5">D-alanine-activating enzyme</fullName>
        <shortName evidence="5">DAE</shortName>
    </alternativeName>
</protein>
<comment type="similarity">
    <text evidence="5">Belongs to the ATP-dependent AMP-binding enzyme family. DltA subfamily.</text>
</comment>
<comment type="catalytic activity">
    <reaction evidence="5">
        <text>holo-[D-alanyl-carrier protein] + D-alanine + ATP = D-alanyl-[D-alanyl-carrier protein] + AMP + diphosphate</text>
        <dbReference type="Rhea" id="RHEA:55132"/>
        <dbReference type="Rhea" id="RHEA-COMP:14102"/>
        <dbReference type="Rhea" id="RHEA-COMP:14103"/>
        <dbReference type="ChEBI" id="CHEBI:30616"/>
        <dbReference type="ChEBI" id="CHEBI:33019"/>
        <dbReference type="ChEBI" id="CHEBI:57416"/>
        <dbReference type="ChEBI" id="CHEBI:64479"/>
        <dbReference type="ChEBI" id="CHEBI:138620"/>
        <dbReference type="ChEBI" id="CHEBI:456215"/>
        <dbReference type="EC" id="6.2.1.54"/>
    </reaction>
</comment>
<comment type="caution">
    <text evidence="8">The sequence shown here is derived from an EMBL/GenBank/DDBJ whole genome shotgun (WGS) entry which is preliminary data.</text>
</comment>
<dbReference type="NCBIfam" id="TIGR01733">
    <property type="entry name" value="AA-adenyl-dom"/>
    <property type="match status" value="1"/>
</dbReference>
<proteinExistence type="inferred from homology"/>
<comment type="pathway">
    <text evidence="5">Cell wall biogenesis; lipoteichoic acid biosynthesis.</text>
</comment>
<dbReference type="Gene3D" id="3.30.300.30">
    <property type="match status" value="1"/>
</dbReference>
<evidence type="ECO:0000256" key="1">
    <source>
        <dbReference type="ARBA" id="ARBA00022490"/>
    </source>
</evidence>
<dbReference type="PANTHER" id="PTHR45398:SF1">
    <property type="entry name" value="ENZYME, PUTATIVE (JCVI)-RELATED"/>
    <property type="match status" value="1"/>
</dbReference>
<evidence type="ECO:0000256" key="5">
    <source>
        <dbReference type="HAMAP-Rule" id="MF_00593"/>
    </source>
</evidence>
<sequence length="484" mass="54564">MKDIINVLKSIVKEKPDNIAVRHTNETLSYQELDDLSDRLAFLIKESQQPIVLYGHMSPYMIVSMIGAIKAGCGYVPIDTSVPDDRTAMIIEKAAPEYILDASQEAFDFQRGKVITIEDIQNTTLSEPVESRMTPEDIVYTIFTSGSTGEPKGVQIQYSSLIEFAEWMNDLNQLGEDQEWLNQAPFSFDLSVMAIYPCLFTGGTLNLVDKDMIKKPKLLNDMLQQTPINVWVSTPSFIEMCLLLPTLEEKQYPSLKEFFFCGEILPHRTAKALTERFPSAVIYNTYGPTEATVAVTSVQITPEILEQYNPLPVGQARPGTTLSTTDEGELVIAGNSVSAGYLKNKEKTNEVFSLEGDTRTYHSGDKAKYEDQQWFIQGRIDFQIKMNGYRMELEEIETILRQSEHVREAIVVPIYKNGKVTQLIGAVVPAETVEDNAELSHAIKTDLKSSLPEYMIPRKFVWMDQLPLTSNGKIDRKKIAEELN</sequence>
<dbReference type="HAMAP" id="MF_00593">
    <property type="entry name" value="DltA"/>
    <property type="match status" value="1"/>
</dbReference>
<feature type="binding site" evidence="5">
    <location>
        <position position="189"/>
    </location>
    <ligand>
        <name>D-alanine</name>
        <dbReference type="ChEBI" id="CHEBI:57416"/>
    </ligand>
</feature>
<comment type="function">
    <text evidence="5">Catalyzes the first step in the D-alanylation of lipoteichoic acid (LTA), the activation of D-alanine and its transfer onto the D-alanyl carrier protein (Dcp) DltC. In an ATP-dependent two-step reaction, forms a high energy D-alanyl-AMP intermediate, followed by transfer of the D-alanyl residue as a thiol ester to the phosphopantheinyl prosthetic group of the Dcp. D-alanylation of LTA plays an important role in modulating the properties of the cell wall in Gram-positive bacteria, influencing the net charge of the cell wall.</text>
</comment>
<evidence type="ECO:0000256" key="2">
    <source>
        <dbReference type="ARBA" id="ARBA00022598"/>
    </source>
</evidence>
<evidence type="ECO:0000313" key="8">
    <source>
        <dbReference type="EMBL" id="MEL0538489.1"/>
    </source>
</evidence>
<evidence type="ECO:0000259" key="7">
    <source>
        <dbReference type="Pfam" id="PF13193"/>
    </source>
</evidence>
<gene>
    <name evidence="5 8" type="primary">dltA</name>
    <name evidence="8" type="ORF">AADA34_07020</name>
</gene>
<comment type="subcellular location">
    <subcellularLocation>
        <location evidence="5">Cytoplasm</location>
    </subcellularLocation>
</comment>
<feature type="binding site" evidence="5">
    <location>
        <position position="365"/>
    </location>
    <ligand>
        <name>ATP</name>
        <dbReference type="ChEBI" id="CHEBI:30616"/>
    </ligand>
</feature>
<keyword evidence="9" id="KW-1185">Reference proteome</keyword>
<feature type="domain" description="AMP-dependent synthetase/ligase" evidence="6">
    <location>
        <begin position="12"/>
        <end position="342"/>
    </location>
</feature>
<dbReference type="InterPro" id="IPR000873">
    <property type="entry name" value="AMP-dep_synth/lig_dom"/>
</dbReference>
<dbReference type="NCBIfam" id="TIGR01734">
    <property type="entry name" value="D-ala-DACP-lig"/>
    <property type="match status" value="1"/>
</dbReference>
<keyword evidence="3 5" id="KW-0547">Nucleotide-binding</keyword>
<dbReference type="GO" id="GO:0016874">
    <property type="term" value="F:ligase activity"/>
    <property type="evidence" value="ECO:0007669"/>
    <property type="project" value="UniProtKB-KW"/>
</dbReference>
<evidence type="ECO:0000259" key="6">
    <source>
        <dbReference type="Pfam" id="PF00501"/>
    </source>
</evidence>
<dbReference type="InterPro" id="IPR045851">
    <property type="entry name" value="AMP-bd_C_sf"/>
</dbReference>
<dbReference type="InterPro" id="IPR010071">
    <property type="entry name" value="AA_adenyl_dom"/>
</dbReference>
<dbReference type="InterPro" id="IPR025110">
    <property type="entry name" value="AMP-bd_C"/>
</dbReference>
<evidence type="ECO:0000313" key="9">
    <source>
        <dbReference type="Proteomes" id="UP001380601"/>
    </source>
</evidence>
<dbReference type="InterPro" id="IPR042099">
    <property type="entry name" value="ANL_N_sf"/>
</dbReference>
<dbReference type="Pfam" id="PF13193">
    <property type="entry name" value="AMP-binding_C"/>
    <property type="match status" value="1"/>
</dbReference>
<dbReference type="InterPro" id="IPR044507">
    <property type="entry name" value="DltA-like"/>
</dbReference>
<dbReference type="SUPFAM" id="SSF56801">
    <property type="entry name" value="Acetyl-CoA synthetase-like"/>
    <property type="match status" value="1"/>
</dbReference>
<feature type="binding site" evidence="5">
    <location>
        <position position="473"/>
    </location>
    <ligand>
        <name>ATP</name>
        <dbReference type="ChEBI" id="CHEBI:30616"/>
    </ligand>
</feature>
<keyword evidence="1 5" id="KW-0963">Cytoplasm</keyword>
<feature type="binding site" evidence="5">
    <location>
        <begin position="284"/>
        <end position="289"/>
    </location>
    <ligand>
        <name>ATP</name>
        <dbReference type="ChEBI" id="CHEBI:30616"/>
    </ligand>
</feature>
<dbReference type="InterPro" id="IPR010072">
    <property type="entry name" value="DltA"/>
</dbReference>
<dbReference type="Gene3D" id="3.40.50.12780">
    <property type="entry name" value="N-terminal domain of ligase-like"/>
    <property type="match status" value="1"/>
</dbReference>
<evidence type="ECO:0000256" key="4">
    <source>
        <dbReference type="ARBA" id="ARBA00022840"/>
    </source>
</evidence>
<feature type="binding site" evidence="5">
    <location>
        <position position="473"/>
    </location>
    <ligand>
        <name>D-alanine</name>
        <dbReference type="ChEBI" id="CHEBI:57416"/>
    </ligand>
</feature>
<dbReference type="NCBIfam" id="NF003417">
    <property type="entry name" value="PRK04813.1"/>
    <property type="match status" value="1"/>
</dbReference>
<name>A0ABU9EYG3_9STAP</name>
<organism evidence="8 9">
    <name type="scientific">Staphylococcus debuckii</name>
    <dbReference type="NCBI Taxonomy" id="2044912"/>
    <lineage>
        <taxon>Bacteria</taxon>
        <taxon>Bacillati</taxon>
        <taxon>Bacillota</taxon>
        <taxon>Bacilli</taxon>
        <taxon>Bacillales</taxon>
        <taxon>Staphylococcaceae</taxon>
        <taxon>Staphylococcus</taxon>
    </lineage>
</organism>
<dbReference type="Pfam" id="PF00501">
    <property type="entry name" value="AMP-binding"/>
    <property type="match status" value="1"/>
</dbReference>
<dbReference type="EC" id="6.2.1.54" evidence="5"/>
<keyword evidence="2 5" id="KW-0436">Ligase</keyword>
<keyword evidence="4 5" id="KW-0067">ATP-binding</keyword>
<reference evidence="8 9" key="1">
    <citation type="submission" date="2024-04" db="EMBL/GenBank/DDBJ databases">
        <title>Staphylococcus debuckii a clinical isolate.</title>
        <authorList>
            <person name="Magnan C."/>
            <person name="Plumet L."/>
            <person name="Morsli M."/>
            <person name="Molle V."/>
            <person name="Lavigne J.-P."/>
        </authorList>
    </citation>
    <scope>NUCLEOTIDE SEQUENCE [LARGE SCALE GENOMIC DNA]</scope>
    <source>
        <strain evidence="8 9">NSD001</strain>
    </source>
</reference>
<dbReference type="Proteomes" id="UP001380601">
    <property type="component" value="Unassembled WGS sequence"/>
</dbReference>
<feature type="domain" description="AMP-binding enzyme C-terminal" evidence="7">
    <location>
        <begin position="395"/>
        <end position="473"/>
    </location>
</feature>
<dbReference type="CDD" id="cd05945">
    <property type="entry name" value="DltA"/>
    <property type="match status" value="1"/>
</dbReference>
<accession>A0ABU9EYG3</accession>
<feature type="binding site" evidence="5">
    <location>
        <position position="293"/>
    </location>
    <ligand>
        <name>D-alanine</name>
        <dbReference type="ChEBI" id="CHEBI:57416"/>
    </ligand>
</feature>
<feature type="binding site" evidence="5">
    <location>
        <begin position="144"/>
        <end position="145"/>
    </location>
    <ligand>
        <name>ATP</name>
        <dbReference type="ChEBI" id="CHEBI:30616"/>
    </ligand>
</feature>
<evidence type="ECO:0000256" key="3">
    <source>
        <dbReference type="ARBA" id="ARBA00022741"/>
    </source>
</evidence>
<dbReference type="PANTHER" id="PTHR45398">
    <property type="match status" value="1"/>
</dbReference>
<dbReference type="EMBL" id="JBBWSC010000007">
    <property type="protein sequence ID" value="MEL0538489.1"/>
    <property type="molecule type" value="Genomic_DNA"/>
</dbReference>
<dbReference type="RefSeq" id="WP_341611950.1">
    <property type="nucleotide sequence ID" value="NZ_JBBWSC010000007.1"/>
</dbReference>